<accession>A0ABQ7R1H4</accession>
<feature type="transmembrane region" description="Helical" evidence="3">
    <location>
        <begin position="12"/>
        <end position="30"/>
    </location>
</feature>
<keyword evidence="3" id="KW-1133">Transmembrane helix</keyword>
<protein>
    <recommendedName>
        <fullName evidence="4">Glycoside hydrolase family 65 central catalytic domain-containing protein</fullName>
    </recommendedName>
</protein>
<reference evidence="5 6" key="1">
    <citation type="submission" date="2021-06" db="EMBL/GenBank/DDBJ databases">
        <title>A haploid diamondback moth (Plutella xylostella L.) genome assembly resolves 31 chromosomes and identifies a diamide resistance mutation.</title>
        <authorList>
            <person name="Ward C.M."/>
            <person name="Perry K.D."/>
            <person name="Baker G."/>
            <person name="Powis K."/>
            <person name="Heckel D.G."/>
            <person name="Baxter S.W."/>
        </authorList>
    </citation>
    <scope>NUCLEOTIDE SEQUENCE [LARGE SCALE GENOMIC DNA]</scope>
    <source>
        <strain evidence="5 6">LV</strain>
        <tissue evidence="5">Single pupa</tissue>
    </source>
</reference>
<keyword evidence="3" id="KW-0812">Transmembrane</keyword>
<evidence type="ECO:0000259" key="4">
    <source>
        <dbReference type="Pfam" id="PF03632"/>
    </source>
</evidence>
<feature type="compositionally biased region" description="Acidic residues" evidence="2">
    <location>
        <begin position="44"/>
        <end position="53"/>
    </location>
</feature>
<sequence>MWQFLARNKQAAAMVGVLLVAAVVVIVLSTRGSGKPAEEAAPAEPEDISEDPFEFSSHSLPSDDRFMPSIGNGHIATNIFSDTVYMNGLYNGKHGESRRARIPGYANVRLNSTLTHHPYSPIYSLDTRDGVFKVRVDRERSIVSQKIYAHRFYTRAIVNQIEVISKPHADPNFSHHEIWIAVKLMPGAASADLDLQDPVAEIIHGRQVWSACGQTKESEDPIYQPTPVSVCAYWTSVPDHLVVPPHGSRVFTFAMTADKNKTVARTEMEQVLQADGAALFRSHVEHWHRLYQQAGMEIEGNLGLSKIVNGIWYYFLSSLPSEQSHQQHDRFYGLSPTGLARGGTFDDYEGHNFWDTEIWMYPSLLLLYPHYGRLLLQYRLDTAHVAADLARRTGDKGYRFPWESAFTGSEVTQPCCPEVAQYEQHVTGCVSFAARQYLAVTRDEDWLKNGGCSLVTNIADFWASRAVINYTTGLFDIANVMGPDEDHFNITNSAFTNVVAGYSLYLAQYVSCLCKSYYLTKNPDHWADIAWSLALPYDETLDYHPQFSGYTRPEKIKQADVVLLGYPLQYAMNESTRRNDLEYYSSVTRDSGPAMTWSMHAVALLQLNESAEEALRASHEGYVREPFKVSVG</sequence>
<keyword evidence="3" id="KW-0472">Membrane</keyword>
<evidence type="ECO:0000256" key="2">
    <source>
        <dbReference type="SAM" id="MobiDB-lite"/>
    </source>
</evidence>
<evidence type="ECO:0000313" key="6">
    <source>
        <dbReference type="Proteomes" id="UP000823941"/>
    </source>
</evidence>
<dbReference type="Pfam" id="PF03632">
    <property type="entry name" value="Glyco_hydro_65m"/>
    <property type="match status" value="1"/>
</dbReference>
<dbReference type="Proteomes" id="UP000823941">
    <property type="component" value="Chromosome 4"/>
</dbReference>
<gene>
    <name evidence="5" type="ORF">JYU34_002138</name>
</gene>
<dbReference type="InterPro" id="IPR008928">
    <property type="entry name" value="6-hairpin_glycosidase_sf"/>
</dbReference>
<feature type="domain" description="Glycoside hydrolase family 65 central catalytic" evidence="4">
    <location>
        <begin position="340"/>
        <end position="554"/>
    </location>
</feature>
<evidence type="ECO:0000313" key="5">
    <source>
        <dbReference type="EMBL" id="KAG7311152.1"/>
    </source>
</evidence>
<dbReference type="InterPro" id="IPR005195">
    <property type="entry name" value="Glyco_hydro_65_M"/>
</dbReference>
<proteinExistence type="inferred from homology"/>
<dbReference type="PANTHER" id="PTHR11051">
    <property type="entry name" value="GLYCOSYL HYDROLASE-RELATED"/>
    <property type="match status" value="1"/>
</dbReference>
<comment type="similarity">
    <text evidence="1">Belongs to the glycosyl hydrolase 65 family.</text>
</comment>
<organism evidence="5 6">
    <name type="scientific">Plutella xylostella</name>
    <name type="common">Diamondback moth</name>
    <name type="synonym">Plutella maculipennis</name>
    <dbReference type="NCBI Taxonomy" id="51655"/>
    <lineage>
        <taxon>Eukaryota</taxon>
        <taxon>Metazoa</taxon>
        <taxon>Ecdysozoa</taxon>
        <taxon>Arthropoda</taxon>
        <taxon>Hexapoda</taxon>
        <taxon>Insecta</taxon>
        <taxon>Pterygota</taxon>
        <taxon>Neoptera</taxon>
        <taxon>Endopterygota</taxon>
        <taxon>Lepidoptera</taxon>
        <taxon>Glossata</taxon>
        <taxon>Ditrysia</taxon>
        <taxon>Yponomeutoidea</taxon>
        <taxon>Plutellidae</taxon>
        <taxon>Plutella</taxon>
    </lineage>
</organism>
<dbReference type="Gene3D" id="1.50.10.10">
    <property type="match status" value="1"/>
</dbReference>
<dbReference type="InterPro" id="IPR012341">
    <property type="entry name" value="6hp_glycosidase-like_sf"/>
</dbReference>
<name>A0ABQ7R1H4_PLUXY</name>
<comment type="caution">
    <text evidence="5">The sequence shown here is derived from an EMBL/GenBank/DDBJ whole genome shotgun (WGS) entry which is preliminary data.</text>
</comment>
<evidence type="ECO:0000256" key="3">
    <source>
        <dbReference type="SAM" id="Phobius"/>
    </source>
</evidence>
<dbReference type="PANTHER" id="PTHR11051:SF8">
    <property type="entry name" value="PROTEIN-GLUCOSYLGALACTOSYLHYDROXYLYSINE GLUCOSIDASE"/>
    <property type="match status" value="1"/>
</dbReference>
<keyword evidence="6" id="KW-1185">Reference proteome</keyword>
<evidence type="ECO:0000256" key="1">
    <source>
        <dbReference type="ARBA" id="ARBA00006768"/>
    </source>
</evidence>
<dbReference type="SUPFAM" id="SSF48208">
    <property type="entry name" value="Six-hairpin glycosidases"/>
    <property type="match status" value="1"/>
</dbReference>
<dbReference type="EMBL" id="JAHIBW010000004">
    <property type="protein sequence ID" value="KAG7311152.1"/>
    <property type="molecule type" value="Genomic_DNA"/>
</dbReference>
<feature type="region of interest" description="Disordered" evidence="2">
    <location>
        <begin position="35"/>
        <end position="54"/>
    </location>
</feature>